<dbReference type="Gene3D" id="3.40.50.2000">
    <property type="entry name" value="Glycogen Phosphorylase B"/>
    <property type="match status" value="1"/>
</dbReference>
<dbReference type="SUPFAM" id="SSF53756">
    <property type="entry name" value="UDP-Glycosyltransferase/glycogen phosphorylase"/>
    <property type="match status" value="1"/>
</dbReference>
<comment type="caution">
    <text evidence="1">The sequence shown here is derived from an EMBL/GenBank/DDBJ whole genome shotgun (WGS) entry which is preliminary data.</text>
</comment>
<evidence type="ECO:0000313" key="1">
    <source>
        <dbReference type="EMBL" id="MDT7041850.1"/>
    </source>
</evidence>
<dbReference type="EMBL" id="JAQOUE010000001">
    <property type="protein sequence ID" value="MDT7041850.1"/>
    <property type="molecule type" value="Genomic_DNA"/>
</dbReference>
<keyword evidence="2" id="KW-1185">Reference proteome</keyword>
<dbReference type="PANTHER" id="PTHR21015:SF22">
    <property type="entry name" value="GLYCOSYLTRANSFERASE"/>
    <property type="match status" value="1"/>
</dbReference>
<accession>A0ABU3K628</accession>
<evidence type="ECO:0008006" key="3">
    <source>
        <dbReference type="Google" id="ProtNLM"/>
    </source>
</evidence>
<proteinExistence type="predicted"/>
<dbReference type="RefSeq" id="WP_313832198.1">
    <property type="nucleotide sequence ID" value="NZ_JAQOUE010000001.1"/>
</dbReference>
<name>A0ABU3K628_9BACT</name>
<protein>
    <recommendedName>
        <fullName evidence="3">UDP-2,4-diacetamido-2,4, 6-trideoxy-beta-L-altropyranose hydrolase</fullName>
    </recommendedName>
</protein>
<sequence>MKQAGPTILIRCDGSSEIGFGHVTRCLALADEFRLQHGCAVTFAMRRDALGVGLCEERGYRVVRGLTPNLPDQGVWLRDLCQAIHAEVVVLDVRDELPREVVQRLRDEGKLIVTIDDPTDRRLDADLAFYPPVPQVHRMDWNGFTGQMHSGWEWIILRDEFRTPSAFLPKSRPVILVTMGASDPAGLTLKALEALASLESDCRVLLVLGPACRQILAITNWVEGSSLDVEIHFGPKTMSDLMNQADVALASFGITAYELAAMGVPTVYLCLTEDHVESARALSQEGAAMCLGLHEHVEVVDISREIIQLLDNPLKREQMAQNGKRVVDGFGAQRIASMVVSQVSEKVNELVCQQ</sequence>
<dbReference type="Proteomes" id="UP001250932">
    <property type="component" value="Unassembled WGS sequence"/>
</dbReference>
<reference evidence="1 2" key="1">
    <citation type="journal article" date="2023" name="ISME J.">
        <title>Cultivation and genomic characterization of novel and ubiquitous marine nitrite-oxidizing bacteria from the Nitrospirales.</title>
        <authorList>
            <person name="Mueller A.J."/>
            <person name="Daebeler A."/>
            <person name="Herbold C.W."/>
            <person name="Kirkegaard R.H."/>
            <person name="Daims H."/>
        </authorList>
    </citation>
    <scope>NUCLEOTIDE SEQUENCE [LARGE SCALE GENOMIC DNA]</scope>
    <source>
        <strain evidence="1 2">EB</strain>
    </source>
</reference>
<dbReference type="Gene3D" id="3.40.50.11190">
    <property type="match status" value="1"/>
</dbReference>
<dbReference type="PANTHER" id="PTHR21015">
    <property type="entry name" value="UDP-N-ACETYLGLUCOSAMINE--N-ACETYLMURAMYL-(PENTAPEPTIDE) PYROPHOSPHORYL-UNDECAPRENOL N-ACETYLGLUCOSAMINE TRANSFERASE 1"/>
    <property type="match status" value="1"/>
</dbReference>
<gene>
    <name evidence="1" type="ORF">PPG34_05765</name>
</gene>
<evidence type="ECO:0000313" key="2">
    <source>
        <dbReference type="Proteomes" id="UP001250932"/>
    </source>
</evidence>
<organism evidence="1 2">
    <name type="scientific">Candidatus Nitronereus thalassa</name>
    <dbReference type="NCBI Taxonomy" id="3020898"/>
    <lineage>
        <taxon>Bacteria</taxon>
        <taxon>Pseudomonadati</taxon>
        <taxon>Nitrospirota</taxon>
        <taxon>Nitrospiria</taxon>
        <taxon>Nitrospirales</taxon>
        <taxon>Nitrospiraceae</taxon>
        <taxon>Candidatus Nitronereus</taxon>
    </lineage>
</organism>